<dbReference type="PANTHER" id="PTHR34821">
    <property type="entry name" value="INNER MEMBRANE PROTEIN YDCZ"/>
    <property type="match status" value="1"/>
</dbReference>
<evidence type="ECO:0000256" key="1">
    <source>
        <dbReference type="SAM" id="Phobius"/>
    </source>
</evidence>
<proteinExistence type="predicted"/>
<evidence type="ECO:0008006" key="4">
    <source>
        <dbReference type="Google" id="ProtNLM"/>
    </source>
</evidence>
<feature type="transmembrane region" description="Helical" evidence="1">
    <location>
        <begin position="162"/>
        <end position="181"/>
    </location>
</feature>
<dbReference type="GO" id="GO:0005886">
    <property type="term" value="C:plasma membrane"/>
    <property type="evidence" value="ECO:0007669"/>
    <property type="project" value="TreeGrafter"/>
</dbReference>
<feature type="transmembrane region" description="Helical" evidence="1">
    <location>
        <begin position="67"/>
        <end position="88"/>
    </location>
</feature>
<dbReference type="InterPro" id="IPR006750">
    <property type="entry name" value="YdcZ"/>
</dbReference>
<feature type="transmembrane region" description="Helical" evidence="1">
    <location>
        <begin position="120"/>
        <end position="142"/>
    </location>
</feature>
<dbReference type="STRING" id="1423725.FC19_GL001092"/>
<feature type="transmembrane region" description="Helical" evidence="1">
    <location>
        <begin position="287"/>
        <end position="306"/>
    </location>
</feature>
<evidence type="ECO:0000313" key="3">
    <source>
        <dbReference type="Proteomes" id="UP000051015"/>
    </source>
</evidence>
<dbReference type="PATRIC" id="fig|1423725.3.peg.1126"/>
<keyword evidence="1" id="KW-0812">Transmembrane</keyword>
<feature type="transmembrane region" description="Helical" evidence="1">
    <location>
        <begin position="32"/>
        <end position="52"/>
    </location>
</feature>
<dbReference type="OrthoDB" id="7864805at2"/>
<dbReference type="EMBL" id="AYZD01000017">
    <property type="protein sequence ID" value="KRM96026.1"/>
    <property type="molecule type" value="Genomic_DNA"/>
</dbReference>
<dbReference type="RefSeq" id="WP_057876104.1">
    <property type="nucleotide sequence ID" value="NZ_AYZD01000017.1"/>
</dbReference>
<comment type="caution">
    <text evidence="2">The sequence shown here is derived from an EMBL/GenBank/DDBJ whole genome shotgun (WGS) entry which is preliminary data.</text>
</comment>
<accession>A0A0R2CXQ0</accession>
<gene>
    <name evidence="2" type="ORF">FC19_GL001092</name>
</gene>
<dbReference type="Proteomes" id="UP000051015">
    <property type="component" value="Unassembled WGS sequence"/>
</dbReference>
<protein>
    <recommendedName>
        <fullName evidence="4">Integral membrane protein</fullName>
    </recommendedName>
</protein>
<keyword evidence="3" id="KW-1185">Reference proteome</keyword>
<reference evidence="2 3" key="1">
    <citation type="journal article" date="2015" name="Genome Announc.">
        <title>Expanding the biotechnology potential of lactobacilli through comparative genomics of 213 strains and associated genera.</title>
        <authorList>
            <person name="Sun Z."/>
            <person name="Harris H.M."/>
            <person name="McCann A."/>
            <person name="Guo C."/>
            <person name="Argimon S."/>
            <person name="Zhang W."/>
            <person name="Yang X."/>
            <person name="Jeffery I.B."/>
            <person name="Cooney J.C."/>
            <person name="Kagawa T.F."/>
            <person name="Liu W."/>
            <person name="Song Y."/>
            <person name="Salvetti E."/>
            <person name="Wrobel A."/>
            <person name="Rasinkangas P."/>
            <person name="Parkhill J."/>
            <person name="Rea M.C."/>
            <person name="O'Sullivan O."/>
            <person name="Ritari J."/>
            <person name="Douillard F.P."/>
            <person name="Paul Ross R."/>
            <person name="Yang R."/>
            <person name="Briner A.E."/>
            <person name="Felis G.E."/>
            <person name="de Vos W.M."/>
            <person name="Barrangou R."/>
            <person name="Klaenhammer T.R."/>
            <person name="Caufield P.W."/>
            <person name="Cui Y."/>
            <person name="Zhang H."/>
            <person name="O'Toole P.W."/>
        </authorList>
    </citation>
    <scope>NUCLEOTIDE SEQUENCE [LARGE SCALE GENOMIC DNA]</scope>
    <source>
        <strain evidence="2 3">DSM 21051</strain>
    </source>
</reference>
<organism evidence="2 3">
    <name type="scientific">Liquorilactobacillus aquaticus DSM 21051</name>
    <dbReference type="NCBI Taxonomy" id="1423725"/>
    <lineage>
        <taxon>Bacteria</taxon>
        <taxon>Bacillati</taxon>
        <taxon>Bacillota</taxon>
        <taxon>Bacilli</taxon>
        <taxon>Lactobacillales</taxon>
        <taxon>Lactobacillaceae</taxon>
        <taxon>Liquorilactobacillus</taxon>
    </lineage>
</organism>
<feature type="transmembrane region" description="Helical" evidence="1">
    <location>
        <begin position="257"/>
        <end position="275"/>
    </location>
</feature>
<name>A0A0R2CXQ0_9LACO</name>
<feature type="transmembrane region" description="Helical" evidence="1">
    <location>
        <begin position="232"/>
        <end position="251"/>
    </location>
</feature>
<dbReference type="AlphaFoldDB" id="A0A0R2CXQ0"/>
<dbReference type="PANTHER" id="PTHR34821:SF2">
    <property type="entry name" value="INNER MEMBRANE PROTEIN YDCZ"/>
    <property type="match status" value="1"/>
</dbReference>
<keyword evidence="1" id="KW-0472">Membrane</keyword>
<feature type="transmembrane region" description="Helical" evidence="1">
    <location>
        <begin position="187"/>
        <end position="212"/>
    </location>
</feature>
<dbReference type="Pfam" id="PF04657">
    <property type="entry name" value="DMT_YdcZ"/>
    <property type="match status" value="2"/>
</dbReference>
<sequence>MYAILLGFVLGIGLPIQTAVNSRLKAAAKSPLIASFLSFTTGCIALSLLLLITRPEVATVSIHQQPWWLWIGGFLGAVFLTGNVLLLSRLGSFQTVLMPIIGQVVMSMLLDNWGLFGSKLIPITVFRLLGAFLVLAGTLTIIFSSKTKNKPKVKATNHYIEWWWRLVGLITGAFSALQTAINGHLGIVFSSSLVAAAISFSAGCLVLLLVVIIKEHSILRQLKLNDFKKLPYWAWLGGLIGAGFVLGNIIIMPQLGTGLAIMVVLTGQLVGSLLLEQFGWLNVPRRSLQKNSIIGLGVIVAGIYLIKFF</sequence>
<keyword evidence="1" id="KW-1133">Transmembrane helix</keyword>
<evidence type="ECO:0000313" key="2">
    <source>
        <dbReference type="EMBL" id="KRM96026.1"/>
    </source>
</evidence>